<dbReference type="NCBIfam" id="NF009676">
    <property type="entry name" value="PRK13197.1"/>
    <property type="match status" value="1"/>
</dbReference>
<dbReference type="PANTHER" id="PTHR23402">
    <property type="entry name" value="PROTEASE FAMILY C15 PYROGLUTAMYL-PEPTIDASE I-RELATED"/>
    <property type="match status" value="1"/>
</dbReference>
<evidence type="ECO:0000313" key="12">
    <source>
        <dbReference type="Proteomes" id="UP000318384"/>
    </source>
</evidence>
<comment type="function">
    <text evidence="2 9">Removes 5-oxoproline from various penultimate amino acid residues except L-proline.</text>
</comment>
<comment type="subunit">
    <text evidence="9">Homotetramer.</text>
</comment>
<dbReference type="EC" id="3.4.19.3" evidence="9"/>
<evidence type="ECO:0000256" key="3">
    <source>
        <dbReference type="ARBA" id="ARBA00004496"/>
    </source>
</evidence>
<feature type="active site" evidence="9">
    <location>
        <position position="170"/>
    </location>
</feature>
<evidence type="ECO:0000256" key="1">
    <source>
        <dbReference type="ARBA" id="ARBA00001770"/>
    </source>
</evidence>
<comment type="subcellular location">
    <subcellularLocation>
        <location evidence="3 9">Cytoplasm</location>
    </subcellularLocation>
</comment>
<evidence type="ECO:0000313" key="11">
    <source>
        <dbReference type="EMBL" id="QDU09397.1"/>
    </source>
</evidence>
<dbReference type="Proteomes" id="UP000318384">
    <property type="component" value="Chromosome"/>
</dbReference>
<keyword evidence="6 9" id="KW-0645">Protease</keyword>
<dbReference type="InterPro" id="IPR016125">
    <property type="entry name" value="Peptidase_C15-like"/>
</dbReference>
<dbReference type="RefSeq" id="WP_145175536.1">
    <property type="nucleotide sequence ID" value="NZ_CP037422.1"/>
</dbReference>
<evidence type="ECO:0000256" key="8">
    <source>
        <dbReference type="ARBA" id="ARBA00022807"/>
    </source>
</evidence>
<keyword evidence="7 9" id="KW-0378">Hydrolase</keyword>
<dbReference type="InterPro" id="IPR029762">
    <property type="entry name" value="PGP-I_bact-type"/>
</dbReference>
<dbReference type="GO" id="GO:0006508">
    <property type="term" value="P:proteolysis"/>
    <property type="evidence" value="ECO:0007669"/>
    <property type="project" value="UniProtKB-KW"/>
</dbReference>
<dbReference type="PANTHER" id="PTHR23402:SF1">
    <property type="entry name" value="PYROGLUTAMYL-PEPTIDASE I"/>
    <property type="match status" value="1"/>
</dbReference>
<evidence type="ECO:0000256" key="10">
    <source>
        <dbReference type="PROSITE-ProRule" id="PRU10076"/>
    </source>
</evidence>
<sequence>MRKVLLTGFEPYGNTPTNPAESVARALDGTLVGDAEIVSRIVPNVFFECIDFVCAAIAEVQPELVIMLGEYGGRAMITVERLAQNFNDGTRYHLADNAGNVLQGQPTVAEGPAAYYTTLPLRAMVKAMRAAGIPSDISDAAGTFCCNHLMYGVLHHIAQEQLPIRAGWIHLPHLPSVAAMDENLGAPSMSVKTSTAGVKAGIQAALEHSKDIDEPSVSRLQI</sequence>
<protein>
    <recommendedName>
        <fullName evidence="9">Pyrrolidone-carboxylate peptidase</fullName>
        <ecNumber evidence="9">3.4.19.3</ecNumber>
    </recommendedName>
    <alternativeName>
        <fullName evidence="9">5-oxoprolyl-peptidase</fullName>
    </alternativeName>
    <alternativeName>
        <fullName evidence="9">Pyroglutamyl-peptidase I</fullName>
        <shortName evidence="9">PGP-I</shortName>
        <shortName evidence="9">Pyrase</shortName>
    </alternativeName>
</protein>
<comment type="catalytic activity">
    <reaction evidence="1 9 10">
        <text>Release of an N-terminal pyroglutamyl group from a polypeptide, the second amino acid generally not being Pro.</text>
        <dbReference type="EC" id="3.4.19.3"/>
    </reaction>
</comment>
<comment type="similarity">
    <text evidence="4 9">Belongs to the peptidase C15 family.</text>
</comment>
<proteinExistence type="inferred from homology"/>
<accession>A0A517WVV4</accession>
<evidence type="ECO:0000256" key="5">
    <source>
        <dbReference type="ARBA" id="ARBA00022490"/>
    </source>
</evidence>
<dbReference type="Gene3D" id="3.40.630.20">
    <property type="entry name" value="Peptidase C15, pyroglutamyl peptidase I-like"/>
    <property type="match status" value="1"/>
</dbReference>
<gene>
    <name evidence="11" type="primary">pcp_1</name>
    <name evidence="9" type="synonym">pcp</name>
    <name evidence="11" type="ORF">V202x_27720</name>
</gene>
<dbReference type="CDD" id="cd00501">
    <property type="entry name" value="Peptidase_C15"/>
    <property type="match status" value="1"/>
</dbReference>
<dbReference type="SUPFAM" id="SSF53182">
    <property type="entry name" value="Pyrrolidone carboxyl peptidase (pyroglutamate aminopeptidase)"/>
    <property type="match status" value="1"/>
</dbReference>
<dbReference type="InterPro" id="IPR036440">
    <property type="entry name" value="Peptidase_C15-like_sf"/>
</dbReference>
<dbReference type="GO" id="GO:0005829">
    <property type="term" value="C:cytosol"/>
    <property type="evidence" value="ECO:0007669"/>
    <property type="project" value="InterPro"/>
</dbReference>
<dbReference type="InterPro" id="IPR000816">
    <property type="entry name" value="Peptidase_C15"/>
</dbReference>
<dbReference type="HAMAP" id="MF_00417">
    <property type="entry name" value="Pyrrolid_peptidase"/>
    <property type="match status" value="1"/>
</dbReference>
<dbReference type="NCBIfam" id="TIGR00504">
    <property type="entry name" value="pyro_pdase"/>
    <property type="match status" value="1"/>
</dbReference>
<reference evidence="11 12" key="1">
    <citation type="submission" date="2019-03" db="EMBL/GenBank/DDBJ databases">
        <title>Deep-cultivation of Planctomycetes and their phenomic and genomic characterization uncovers novel biology.</title>
        <authorList>
            <person name="Wiegand S."/>
            <person name="Jogler M."/>
            <person name="Boedeker C."/>
            <person name="Pinto D."/>
            <person name="Vollmers J."/>
            <person name="Rivas-Marin E."/>
            <person name="Kohn T."/>
            <person name="Peeters S.H."/>
            <person name="Heuer A."/>
            <person name="Rast P."/>
            <person name="Oberbeckmann S."/>
            <person name="Bunk B."/>
            <person name="Jeske O."/>
            <person name="Meyerdierks A."/>
            <person name="Storesund J.E."/>
            <person name="Kallscheuer N."/>
            <person name="Luecker S."/>
            <person name="Lage O.M."/>
            <person name="Pohl T."/>
            <person name="Merkel B.J."/>
            <person name="Hornburger P."/>
            <person name="Mueller R.-W."/>
            <person name="Bruemmer F."/>
            <person name="Labrenz M."/>
            <person name="Spormann A.M."/>
            <person name="Op den Camp H."/>
            <person name="Overmann J."/>
            <person name="Amann R."/>
            <person name="Jetten M.S.M."/>
            <person name="Mascher T."/>
            <person name="Medema M.H."/>
            <person name="Devos D.P."/>
            <person name="Kaster A.-K."/>
            <person name="Ovreas L."/>
            <person name="Rohde M."/>
            <person name="Galperin M.Y."/>
            <person name="Jogler C."/>
        </authorList>
    </citation>
    <scope>NUCLEOTIDE SEQUENCE [LARGE SCALE GENOMIC DNA]</scope>
    <source>
        <strain evidence="11 12">V202</strain>
    </source>
</reference>
<dbReference type="PIRSF" id="PIRSF015592">
    <property type="entry name" value="Prld-crbxl_pptds"/>
    <property type="match status" value="1"/>
</dbReference>
<dbReference type="OrthoDB" id="9779738at2"/>
<evidence type="ECO:0000256" key="6">
    <source>
        <dbReference type="ARBA" id="ARBA00022670"/>
    </source>
</evidence>
<evidence type="ECO:0000256" key="9">
    <source>
        <dbReference type="HAMAP-Rule" id="MF_00417"/>
    </source>
</evidence>
<keyword evidence="12" id="KW-1185">Reference proteome</keyword>
<dbReference type="PROSITE" id="PS01333">
    <property type="entry name" value="PYRASE_GLU"/>
    <property type="match status" value="1"/>
</dbReference>
<dbReference type="InterPro" id="IPR033693">
    <property type="entry name" value="PGPEP1_Glu_AS"/>
</dbReference>
<evidence type="ECO:0000256" key="2">
    <source>
        <dbReference type="ARBA" id="ARBA00002280"/>
    </source>
</evidence>
<name>A0A517WVV4_9PLAN</name>
<dbReference type="Pfam" id="PF01470">
    <property type="entry name" value="Peptidase_C15"/>
    <property type="match status" value="1"/>
</dbReference>
<dbReference type="EMBL" id="CP037422">
    <property type="protein sequence ID" value="QDU09397.1"/>
    <property type="molecule type" value="Genomic_DNA"/>
</dbReference>
<dbReference type="PRINTS" id="PR00706">
    <property type="entry name" value="PYROGLUPTASE"/>
</dbReference>
<dbReference type="GO" id="GO:0016920">
    <property type="term" value="F:pyroglutamyl-peptidase activity"/>
    <property type="evidence" value="ECO:0007669"/>
    <property type="project" value="UniProtKB-UniRule"/>
</dbReference>
<feature type="active site" evidence="9 10">
    <location>
        <position position="80"/>
    </location>
</feature>
<feature type="active site" evidence="9">
    <location>
        <position position="146"/>
    </location>
</feature>
<keyword evidence="8 9" id="KW-0788">Thiol protease</keyword>
<evidence type="ECO:0000256" key="4">
    <source>
        <dbReference type="ARBA" id="ARBA00006641"/>
    </source>
</evidence>
<keyword evidence="5 9" id="KW-0963">Cytoplasm</keyword>
<evidence type="ECO:0000256" key="7">
    <source>
        <dbReference type="ARBA" id="ARBA00022801"/>
    </source>
</evidence>
<organism evidence="11 12">
    <name type="scientific">Gimesia aquarii</name>
    <dbReference type="NCBI Taxonomy" id="2527964"/>
    <lineage>
        <taxon>Bacteria</taxon>
        <taxon>Pseudomonadati</taxon>
        <taxon>Planctomycetota</taxon>
        <taxon>Planctomycetia</taxon>
        <taxon>Planctomycetales</taxon>
        <taxon>Planctomycetaceae</taxon>
        <taxon>Gimesia</taxon>
    </lineage>
</organism>
<dbReference type="AlphaFoldDB" id="A0A517WVV4"/>